<protein>
    <submittedName>
        <fullName evidence="2">Anti-sigma regulatory factor (Ser/Thr protein kinase)</fullName>
    </submittedName>
</protein>
<dbReference type="OrthoDB" id="9792240at2"/>
<reference evidence="2 3" key="1">
    <citation type="submission" date="2018-06" db="EMBL/GenBank/DDBJ databases">
        <title>Freshwater and sediment microbial communities from various areas in North America, analyzing microbe dynamics in response to fracking.</title>
        <authorList>
            <person name="Lamendella R."/>
        </authorList>
    </citation>
    <scope>NUCLEOTIDE SEQUENCE [LARGE SCALE GENOMIC DNA]</scope>
    <source>
        <strain evidence="2 3">114J</strain>
    </source>
</reference>
<feature type="domain" description="Histidine kinase/HSP90-like ATPase" evidence="1">
    <location>
        <begin position="11"/>
        <end position="128"/>
    </location>
</feature>
<proteinExistence type="predicted"/>
<dbReference type="SUPFAM" id="SSF55874">
    <property type="entry name" value="ATPase domain of HSP90 chaperone/DNA topoisomerase II/histidine kinase"/>
    <property type="match status" value="1"/>
</dbReference>
<dbReference type="RefSeq" id="WP_113863887.1">
    <property type="nucleotide sequence ID" value="NZ_QNRO01000024.1"/>
</dbReference>
<dbReference type="InterPro" id="IPR036890">
    <property type="entry name" value="HATPase_C_sf"/>
</dbReference>
<evidence type="ECO:0000313" key="3">
    <source>
        <dbReference type="Proteomes" id="UP000252995"/>
    </source>
</evidence>
<dbReference type="Proteomes" id="UP000252995">
    <property type="component" value="Unassembled WGS sequence"/>
</dbReference>
<evidence type="ECO:0000259" key="1">
    <source>
        <dbReference type="Pfam" id="PF13581"/>
    </source>
</evidence>
<dbReference type="Gene3D" id="3.30.565.10">
    <property type="entry name" value="Histidine kinase-like ATPase, C-terminal domain"/>
    <property type="match status" value="1"/>
</dbReference>
<accession>A0A366GDT2</accession>
<dbReference type="AlphaFoldDB" id="A0A366GDT2"/>
<dbReference type="InterPro" id="IPR003594">
    <property type="entry name" value="HATPase_dom"/>
</dbReference>
<evidence type="ECO:0000313" key="2">
    <source>
        <dbReference type="EMBL" id="RBP25048.1"/>
    </source>
</evidence>
<dbReference type="Pfam" id="PF13581">
    <property type="entry name" value="HATPase_c_2"/>
    <property type="match status" value="1"/>
</dbReference>
<gene>
    <name evidence="2" type="ORF">DET50_12441</name>
</gene>
<dbReference type="EMBL" id="QNRO01000024">
    <property type="protein sequence ID" value="RBP25048.1"/>
    <property type="molecule type" value="Genomic_DNA"/>
</dbReference>
<name>A0A366GDT2_9GAMM</name>
<sequence>MMLQVLPREPVTPILDQVANELNSWDIGLDKVSQCQLIIDELVANFKSHVASTVDHPGMCVSVSVSNGYILMVFEYKGPKFDPSGHLASMTMDAVTDRSDGGMGLQLVQAFSDQQEYEYRNGVNRLSLGVSIVQSSEEDGLCR</sequence>
<organism evidence="2 3">
    <name type="scientific">Marinobacter pelagius</name>
    <dbReference type="NCBI Taxonomy" id="379482"/>
    <lineage>
        <taxon>Bacteria</taxon>
        <taxon>Pseudomonadati</taxon>
        <taxon>Pseudomonadota</taxon>
        <taxon>Gammaproteobacteria</taxon>
        <taxon>Pseudomonadales</taxon>
        <taxon>Marinobacteraceae</taxon>
        <taxon>Marinobacter</taxon>
    </lineage>
</organism>
<comment type="caution">
    <text evidence="2">The sequence shown here is derived from an EMBL/GenBank/DDBJ whole genome shotgun (WGS) entry which is preliminary data.</text>
</comment>